<evidence type="ECO:0000313" key="3">
    <source>
        <dbReference type="Proteomes" id="UP001362999"/>
    </source>
</evidence>
<dbReference type="Proteomes" id="UP001362999">
    <property type="component" value="Unassembled WGS sequence"/>
</dbReference>
<feature type="region of interest" description="Disordered" evidence="1">
    <location>
        <begin position="155"/>
        <end position="194"/>
    </location>
</feature>
<keyword evidence="3" id="KW-1185">Reference proteome</keyword>
<evidence type="ECO:0000313" key="2">
    <source>
        <dbReference type="EMBL" id="KAK7029977.1"/>
    </source>
</evidence>
<accession>A0AAW0BTR9</accession>
<feature type="region of interest" description="Disordered" evidence="1">
    <location>
        <begin position="251"/>
        <end position="277"/>
    </location>
</feature>
<gene>
    <name evidence="2" type="ORF">R3P38DRAFT_2775422</name>
</gene>
<sequence>MELYASETFPGDIEVKRETKDDTSHDENTGTRGPRLGPGGASTTIEQSRVVAVDRCGSERRSSLTSIVVPLVVMGRMRETLARVTYGAYPKQYMRQWRRKLSFRSSAQKKTRRLVKSYAPRANDSGYSPPSPQSSKYRASPISLRTDMSRCARNELNSSIKSTPKPVDSEGEDRRGTSHASNQKRPRSSVRPRSICSRFGIETQPIFTRRPSPMSIGERAPRTVIPIQYKPGRPSRWALISRLDDEAAKTARVASNPHPSVAALAAREKRDRREGGE</sequence>
<comment type="caution">
    <text evidence="2">The sequence shown here is derived from an EMBL/GenBank/DDBJ whole genome shotgun (WGS) entry which is preliminary data.</text>
</comment>
<feature type="compositionally biased region" description="Basic residues" evidence="1">
    <location>
        <begin position="104"/>
        <end position="115"/>
    </location>
</feature>
<feature type="compositionally biased region" description="Basic and acidic residues" evidence="1">
    <location>
        <begin position="266"/>
        <end position="277"/>
    </location>
</feature>
<protein>
    <submittedName>
        <fullName evidence="2">Uncharacterized protein</fullName>
    </submittedName>
</protein>
<feature type="region of interest" description="Disordered" evidence="1">
    <location>
        <begin position="1"/>
        <end position="44"/>
    </location>
</feature>
<name>A0AAW0BTR9_9AGAR</name>
<dbReference type="AlphaFoldDB" id="A0AAW0BTR9"/>
<feature type="compositionally biased region" description="Basic and acidic residues" evidence="1">
    <location>
        <begin position="13"/>
        <end position="29"/>
    </location>
</feature>
<reference evidence="2 3" key="1">
    <citation type="journal article" date="2024" name="J Genomics">
        <title>Draft genome sequencing and assembly of Favolaschia claudopus CIRM-BRFM 2984 isolated from oak limbs.</title>
        <authorList>
            <person name="Navarro D."/>
            <person name="Drula E."/>
            <person name="Chaduli D."/>
            <person name="Cazenave R."/>
            <person name="Ahrendt S."/>
            <person name="Wang J."/>
            <person name="Lipzen A."/>
            <person name="Daum C."/>
            <person name="Barry K."/>
            <person name="Grigoriev I.V."/>
            <person name="Favel A."/>
            <person name="Rosso M.N."/>
            <person name="Martin F."/>
        </authorList>
    </citation>
    <scope>NUCLEOTIDE SEQUENCE [LARGE SCALE GENOMIC DNA]</scope>
    <source>
        <strain evidence="2 3">CIRM-BRFM 2984</strain>
    </source>
</reference>
<organism evidence="2 3">
    <name type="scientific">Favolaschia claudopus</name>
    <dbReference type="NCBI Taxonomy" id="2862362"/>
    <lineage>
        <taxon>Eukaryota</taxon>
        <taxon>Fungi</taxon>
        <taxon>Dikarya</taxon>
        <taxon>Basidiomycota</taxon>
        <taxon>Agaricomycotina</taxon>
        <taxon>Agaricomycetes</taxon>
        <taxon>Agaricomycetidae</taxon>
        <taxon>Agaricales</taxon>
        <taxon>Marasmiineae</taxon>
        <taxon>Mycenaceae</taxon>
        <taxon>Favolaschia</taxon>
    </lineage>
</organism>
<dbReference type="EMBL" id="JAWWNJ010000026">
    <property type="protein sequence ID" value="KAK7029977.1"/>
    <property type="molecule type" value="Genomic_DNA"/>
</dbReference>
<feature type="compositionally biased region" description="Polar residues" evidence="1">
    <location>
        <begin position="125"/>
        <end position="137"/>
    </location>
</feature>
<evidence type="ECO:0000256" key="1">
    <source>
        <dbReference type="SAM" id="MobiDB-lite"/>
    </source>
</evidence>
<feature type="region of interest" description="Disordered" evidence="1">
    <location>
        <begin position="104"/>
        <end position="138"/>
    </location>
</feature>
<proteinExistence type="predicted"/>